<dbReference type="RefSeq" id="WP_185276488.1">
    <property type="nucleotide sequence ID" value="NZ_CP043641.1"/>
</dbReference>
<keyword evidence="5" id="KW-0175">Coiled coil</keyword>
<dbReference type="InterPro" id="IPR027417">
    <property type="entry name" value="P-loop_NTPase"/>
</dbReference>
<feature type="compositionally biased region" description="Basic and acidic residues" evidence="6">
    <location>
        <begin position="507"/>
        <end position="520"/>
    </location>
</feature>
<dbReference type="KEGG" id="lse:F1C12_19400"/>
<feature type="domain" description="FtsK" evidence="8">
    <location>
        <begin position="698"/>
        <end position="886"/>
    </location>
</feature>
<dbReference type="SMART" id="SM00382">
    <property type="entry name" value="AAA"/>
    <property type="match status" value="3"/>
</dbReference>
<dbReference type="CDD" id="cd01127">
    <property type="entry name" value="TrwB_TraG_TraD_VirD4"/>
    <property type="match status" value="1"/>
</dbReference>
<sequence>MRLKLTLARSAGSTDDIVVTADAAASISEVAATIARIDPKRTGPAGEGGALTLRAQLPGQAEPLILPPDAPVGEAWIGSGATVALADAGLHYAPPQLGEAPVVATLRVVSGPEAGTEFALRAGSTVLGRDEDCDIVLQDPLVSKRHVRFEAGDGVEVVDLGSANGVVVDGGVVTRFTVRRTETMLIGDTEVALTVAAGSETLPAATPTAGPVFFNRSPRVERRYAGQVFAAPEVPGEKDDPPFPLLAMITPLLLGGAMFALTRQPTTLLFVLLSPVMLAGNFFANRTRGKRKLAKQIVVFEQRLDALSARLDEERRAETELRRAETPTTADALAQAVRREPLLWTRRPEHWSFLNLQLGRGSMTSRNSVQATERGELIPEFQERLDAVIRSHERVEDVPVLDNLYESGALGIAGPEQLAAGSVNSVLVQLTALHSPAELVVAALVSPRWSKELGWLKWMPHTSSPHSPITGGHLADSASSAASVLSALEGLVEERLAASRKGAQRRGAMEQDRAAQERGSEVGGGRTGEGTQSPVPAVVVVISDDVALDRPRLVQFAEAAADAGVFPVWIADDLAALPAVCRTYLAHTDQPHRATAGFVRTGETVDDVVTEPVSAATALDFARRMAPVIDSGALVADASDLPRAVSLVTLLGHDLAESSSAVIDRWRQNASIHDRAAGARPAKRRPGTLRATVGSSGVDPMHLDLRTQGPHALVGGTTGAGKSEFLQAWVLGMAAEYSPDRVTFLFVDYKGGSAFADCVSLPHCVGLVTDLSPHLVRRALTSLRAELHHREHLLNRKKAKDLLELEKRGDPESPPALVLVIDEFAALVGEVPEFVDGVVDIAQRGRSLGIHLIMATQRPAGVIKDNLRANTNLRIALRMADESDSQDVVGVADAAHFDPGLPGRGLAKTGPGRLVTFQSAYGGGWTTREPERAGIEVAELRFGGEVRWEEERPAEQPERDLGPTDQQRLVSAIVRAQAAAHIPAPRRPWLDELAAGYDLGLLRQRTDAELLLGVSDIPDRQEQRPVYFRPDIDGNLAIYGTGGSGKSTVLRTLASAAAITPRGGPVHVYGLDFGAGSLRMLEKLPHVGSIIPGDDAERIVRLFRTLKQVLEERGPRYAEANASSITEYRSLTGRHDEPRILLLVDGFPSFREDFEIPAGRSQWYDVFRDILADGRRLGMHVALTGDRAGAVPTAIGSLVQRRVVLRLAEDGYGMLDVPSDILSPASPPGRAIVDGYETQIAVLGGSRAVADQSEAVRRLAEAMQRAGVLPAPAIGSLPKEVALATLPAMHAETPVLGVSDIDLGPYGFEPSGTMLVAGPPASGRSTALASLAASLARFDPETRLYYLGSARSPLASSGLWTDTALTPAAAAELAKDLAVAVADPDTEGRIAVFVESIGDFLQTPADSAIVELVRAARRSDHLLVAEAETSAWGSSWPLLGEVKNGRRGLLLQPDSIEGDLLLKTPLPRLNRSEFPPGRGMYISKGAFTRVQIPV</sequence>
<evidence type="ECO:0000313" key="10">
    <source>
        <dbReference type="Proteomes" id="UP000515511"/>
    </source>
</evidence>
<dbReference type="Pfam" id="PF01580">
    <property type="entry name" value="FtsK_SpoIIIE"/>
    <property type="match status" value="2"/>
</dbReference>
<dbReference type="InterPro" id="IPR050206">
    <property type="entry name" value="FtsK/SpoIIIE/SftA"/>
</dbReference>
<evidence type="ECO:0000256" key="1">
    <source>
        <dbReference type="ARBA" id="ARBA00022553"/>
    </source>
</evidence>
<feature type="binding site" evidence="4">
    <location>
        <begin position="716"/>
        <end position="723"/>
    </location>
    <ligand>
        <name>ATP</name>
        <dbReference type="ChEBI" id="CHEBI:30616"/>
    </ligand>
</feature>
<feature type="region of interest" description="Disordered" evidence="6">
    <location>
        <begin position="500"/>
        <end position="531"/>
    </location>
</feature>
<dbReference type="PROSITE" id="PS50901">
    <property type="entry name" value="FTSK"/>
    <property type="match status" value="2"/>
</dbReference>
<dbReference type="InterPro" id="IPR000253">
    <property type="entry name" value="FHA_dom"/>
</dbReference>
<gene>
    <name evidence="9" type="ORF">F1C12_19400</name>
</gene>
<dbReference type="CDD" id="cd00060">
    <property type="entry name" value="FHA"/>
    <property type="match status" value="1"/>
</dbReference>
<dbReference type="SUPFAM" id="SSF52540">
    <property type="entry name" value="P-loop containing nucleoside triphosphate hydrolases"/>
    <property type="match status" value="2"/>
</dbReference>
<evidence type="ECO:0000256" key="2">
    <source>
        <dbReference type="ARBA" id="ARBA00022741"/>
    </source>
</evidence>
<evidence type="ECO:0000256" key="5">
    <source>
        <dbReference type="SAM" id="Coils"/>
    </source>
</evidence>
<dbReference type="PROSITE" id="PS50006">
    <property type="entry name" value="FHA_DOMAIN"/>
    <property type="match status" value="1"/>
</dbReference>
<evidence type="ECO:0000256" key="4">
    <source>
        <dbReference type="PROSITE-ProRule" id="PRU00289"/>
    </source>
</evidence>
<dbReference type="PANTHER" id="PTHR22683:SF1">
    <property type="entry name" value="TYPE VII SECRETION SYSTEM PROTEIN ESSC"/>
    <property type="match status" value="1"/>
</dbReference>
<dbReference type="GO" id="GO:0003677">
    <property type="term" value="F:DNA binding"/>
    <property type="evidence" value="ECO:0007669"/>
    <property type="project" value="InterPro"/>
</dbReference>
<feature type="domain" description="FtsK" evidence="8">
    <location>
        <begin position="1023"/>
        <end position="1214"/>
    </location>
</feature>
<feature type="coiled-coil region" evidence="5">
    <location>
        <begin position="290"/>
        <end position="324"/>
    </location>
</feature>
<name>A0A7G6YEZ8_9MICO</name>
<feature type="region of interest" description="Disordered" evidence="6">
    <location>
        <begin position="674"/>
        <end position="693"/>
    </location>
</feature>
<proteinExistence type="predicted"/>
<dbReference type="SMART" id="SM00240">
    <property type="entry name" value="FHA"/>
    <property type="match status" value="1"/>
</dbReference>
<dbReference type="GO" id="GO:0005524">
    <property type="term" value="F:ATP binding"/>
    <property type="evidence" value="ECO:0007669"/>
    <property type="project" value="UniProtKB-UniRule"/>
</dbReference>
<feature type="binding site" evidence="4">
    <location>
        <begin position="1040"/>
        <end position="1047"/>
    </location>
    <ligand>
        <name>ATP</name>
        <dbReference type="ChEBI" id="CHEBI:30616"/>
    </ligand>
</feature>
<reference evidence="10" key="1">
    <citation type="submission" date="2019-09" db="EMBL/GenBank/DDBJ databases">
        <title>Antimicrobial potential of Antarctic Bacteria.</title>
        <authorList>
            <person name="Benaud N."/>
            <person name="Edwards R.J."/>
            <person name="Ferrari B.C."/>
        </authorList>
    </citation>
    <scope>NUCLEOTIDE SEQUENCE [LARGE SCALE GENOMIC DNA]</scope>
    <source>
        <strain evidence="10">INR9</strain>
    </source>
</reference>
<keyword evidence="1" id="KW-0597">Phosphoprotein</keyword>
<feature type="domain" description="FHA" evidence="7">
    <location>
        <begin position="125"/>
        <end position="173"/>
    </location>
</feature>
<evidence type="ECO:0000259" key="7">
    <source>
        <dbReference type="PROSITE" id="PS50006"/>
    </source>
</evidence>
<dbReference type="PANTHER" id="PTHR22683">
    <property type="entry name" value="SPORULATION PROTEIN RELATED"/>
    <property type="match status" value="1"/>
</dbReference>
<dbReference type="SUPFAM" id="SSF49879">
    <property type="entry name" value="SMAD/FHA domain"/>
    <property type="match status" value="1"/>
</dbReference>
<evidence type="ECO:0000256" key="6">
    <source>
        <dbReference type="SAM" id="MobiDB-lite"/>
    </source>
</evidence>
<dbReference type="Gene3D" id="2.60.200.20">
    <property type="match status" value="1"/>
</dbReference>
<dbReference type="Gene3D" id="3.40.50.300">
    <property type="entry name" value="P-loop containing nucleotide triphosphate hydrolases"/>
    <property type="match status" value="4"/>
</dbReference>
<keyword evidence="3 4" id="KW-0067">ATP-binding</keyword>
<evidence type="ECO:0000256" key="3">
    <source>
        <dbReference type="ARBA" id="ARBA00022840"/>
    </source>
</evidence>
<dbReference type="InterPro" id="IPR008984">
    <property type="entry name" value="SMAD_FHA_dom_sf"/>
</dbReference>
<keyword evidence="2 4" id="KW-0547">Nucleotide-binding</keyword>
<organism evidence="9 10">
    <name type="scientific">Leifsonia shinshuensis</name>
    <dbReference type="NCBI Taxonomy" id="150026"/>
    <lineage>
        <taxon>Bacteria</taxon>
        <taxon>Bacillati</taxon>
        <taxon>Actinomycetota</taxon>
        <taxon>Actinomycetes</taxon>
        <taxon>Micrococcales</taxon>
        <taxon>Microbacteriaceae</taxon>
        <taxon>Leifsonia</taxon>
    </lineage>
</organism>
<dbReference type="Pfam" id="PF16697">
    <property type="entry name" value="Yop-YscD_cpl"/>
    <property type="match status" value="1"/>
</dbReference>
<evidence type="ECO:0000313" key="9">
    <source>
        <dbReference type="EMBL" id="QNE37063.1"/>
    </source>
</evidence>
<protein>
    <submittedName>
        <fullName evidence="9">FHA domain-containing protein</fullName>
    </submittedName>
</protein>
<dbReference type="InterPro" id="IPR002543">
    <property type="entry name" value="FtsK_dom"/>
</dbReference>
<evidence type="ECO:0000259" key="8">
    <source>
        <dbReference type="PROSITE" id="PS50901"/>
    </source>
</evidence>
<dbReference type="InterPro" id="IPR003593">
    <property type="entry name" value="AAA+_ATPase"/>
</dbReference>
<dbReference type="EMBL" id="CP043641">
    <property type="protein sequence ID" value="QNE37063.1"/>
    <property type="molecule type" value="Genomic_DNA"/>
</dbReference>
<accession>A0A7G6YEZ8</accession>
<dbReference type="Proteomes" id="UP000515511">
    <property type="component" value="Chromosome"/>
</dbReference>
<dbReference type="InterPro" id="IPR032030">
    <property type="entry name" value="YscD_cytoplasmic_dom"/>
</dbReference>